<dbReference type="PROSITE" id="PS50067">
    <property type="entry name" value="KINESIN_MOTOR_2"/>
    <property type="match status" value="1"/>
</dbReference>
<evidence type="ECO:0000313" key="5">
    <source>
        <dbReference type="EMBL" id="KAL0491020.1"/>
    </source>
</evidence>
<evidence type="ECO:0000256" key="1">
    <source>
        <dbReference type="ARBA" id="ARBA00022741"/>
    </source>
</evidence>
<accession>A0AAW2ZNE1</accession>
<keyword evidence="2" id="KW-0067">ATP-binding</keyword>
<dbReference type="AlphaFoldDB" id="A0AAW2ZNE1"/>
<dbReference type="EMBL" id="JAOPGA020001744">
    <property type="protein sequence ID" value="KAL0491020.1"/>
    <property type="molecule type" value="Genomic_DNA"/>
</dbReference>
<evidence type="ECO:0000313" key="6">
    <source>
        <dbReference type="Proteomes" id="UP001431209"/>
    </source>
</evidence>
<dbReference type="PANTHER" id="PTHR47968">
    <property type="entry name" value="CENTROMERE PROTEIN E"/>
    <property type="match status" value="1"/>
</dbReference>
<name>A0AAW2ZNE1_9EUKA</name>
<dbReference type="InterPro" id="IPR027640">
    <property type="entry name" value="Kinesin-like_fam"/>
</dbReference>
<feature type="domain" description="Kinesin motor" evidence="4">
    <location>
        <begin position="1"/>
        <end position="107"/>
    </location>
</feature>
<dbReference type="PANTHER" id="PTHR47968:SF17">
    <property type="entry name" value="KINESIN-LIKE PROTEIN"/>
    <property type="match status" value="1"/>
</dbReference>
<proteinExistence type="inferred from homology"/>
<dbReference type="GO" id="GO:0003777">
    <property type="term" value="F:microtubule motor activity"/>
    <property type="evidence" value="ECO:0007669"/>
    <property type="project" value="InterPro"/>
</dbReference>
<dbReference type="PROSITE" id="PS00411">
    <property type="entry name" value="KINESIN_MOTOR_1"/>
    <property type="match status" value="1"/>
</dbReference>
<dbReference type="GO" id="GO:0005524">
    <property type="term" value="F:ATP binding"/>
    <property type="evidence" value="ECO:0007669"/>
    <property type="project" value="UniProtKB-KW"/>
</dbReference>
<dbReference type="Pfam" id="PF00225">
    <property type="entry name" value="Kinesin"/>
    <property type="match status" value="1"/>
</dbReference>
<dbReference type="Gene3D" id="3.40.850.10">
    <property type="entry name" value="Kinesin motor domain"/>
    <property type="match status" value="1"/>
</dbReference>
<sequence>MEKIKDLLDQDRESGRGIYIQGSLEEYVTSAEEVFQLMKFGAKNRVVSSRSHSIFIVSVNQKHLVNLDSKSGKLFLVDLAGSEKVKKTGAAGKLQKRLTSRYRVSVM</sequence>
<dbReference type="GO" id="GO:0008017">
    <property type="term" value="F:microtubule binding"/>
    <property type="evidence" value="ECO:0007669"/>
    <property type="project" value="InterPro"/>
</dbReference>
<comment type="caution">
    <text evidence="3">Lacks conserved residue(s) required for the propagation of feature annotation.</text>
</comment>
<evidence type="ECO:0000256" key="3">
    <source>
        <dbReference type="PROSITE-ProRule" id="PRU00283"/>
    </source>
</evidence>
<reference evidence="5 6" key="1">
    <citation type="submission" date="2024-03" db="EMBL/GenBank/DDBJ databases">
        <title>The Acrasis kona genome and developmental transcriptomes reveal deep origins of eukaryotic multicellular pathways.</title>
        <authorList>
            <person name="Sheikh S."/>
            <person name="Fu C.-J."/>
            <person name="Brown M.W."/>
            <person name="Baldauf S.L."/>
        </authorList>
    </citation>
    <scope>NUCLEOTIDE SEQUENCE [LARGE SCALE GENOMIC DNA]</scope>
    <source>
        <strain evidence="5 6">ATCC MYA-3509</strain>
    </source>
</reference>
<keyword evidence="1" id="KW-0547">Nucleotide-binding</keyword>
<dbReference type="InterPro" id="IPR036961">
    <property type="entry name" value="Kinesin_motor_dom_sf"/>
</dbReference>
<gene>
    <name evidence="5" type="ORF">AKO1_009752</name>
</gene>
<keyword evidence="6" id="KW-1185">Reference proteome</keyword>
<protein>
    <submittedName>
        <fullName evidence="5">Kinesin heavy chain</fullName>
    </submittedName>
</protein>
<comment type="caution">
    <text evidence="5">The sequence shown here is derived from an EMBL/GenBank/DDBJ whole genome shotgun (WGS) entry which is preliminary data.</text>
</comment>
<dbReference type="InterPro" id="IPR019821">
    <property type="entry name" value="Kinesin_motor_CS"/>
</dbReference>
<dbReference type="Proteomes" id="UP001431209">
    <property type="component" value="Unassembled WGS sequence"/>
</dbReference>
<dbReference type="InterPro" id="IPR027417">
    <property type="entry name" value="P-loop_NTPase"/>
</dbReference>
<comment type="similarity">
    <text evidence="3">Belongs to the TRAFAC class myosin-kinesin ATPase superfamily. Kinesin family.</text>
</comment>
<dbReference type="SUPFAM" id="SSF52540">
    <property type="entry name" value="P-loop containing nucleoside triphosphate hydrolases"/>
    <property type="match status" value="1"/>
</dbReference>
<dbReference type="PRINTS" id="PR00380">
    <property type="entry name" value="KINESINHEAVY"/>
</dbReference>
<evidence type="ECO:0000259" key="4">
    <source>
        <dbReference type="PROSITE" id="PS50067"/>
    </source>
</evidence>
<dbReference type="InterPro" id="IPR001752">
    <property type="entry name" value="Kinesin_motor_dom"/>
</dbReference>
<evidence type="ECO:0000256" key="2">
    <source>
        <dbReference type="ARBA" id="ARBA00022840"/>
    </source>
</evidence>
<organism evidence="5 6">
    <name type="scientific">Acrasis kona</name>
    <dbReference type="NCBI Taxonomy" id="1008807"/>
    <lineage>
        <taxon>Eukaryota</taxon>
        <taxon>Discoba</taxon>
        <taxon>Heterolobosea</taxon>
        <taxon>Tetramitia</taxon>
        <taxon>Eutetramitia</taxon>
        <taxon>Acrasidae</taxon>
        <taxon>Acrasis</taxon>
    </lineage>
</organism>
<dbReference type="GO" id="GO:0007018">
    <property type="term" value="P:microtubule-based movement"/>
    <property type="evidence" value="ECO:0007669"/>
    <property type="project" value="InterPro"/>
</dbReference>